<organism evidence="2 3">
    <name type="scientific">Desulfosarcina ovata subsp. sediminis</name>
    <dbReference type="NCBI Taxonomy" id="885957"/>
    <lineage>
        <taxon>Bacteria</taxon>
        <taxon>Pseudomonadati</taxon>
        <taxon>Thermodesulfobacteriota</taxon>
        <taxon>Desulfobacteria</taxon>
        <taxon>Desulfobacterales</taxon>
        <taxon>Desulfosarcinaceae</taxon>
        <taxon>Desulfosarcina</taxon>
    </lineage>
</organism>
<gene>
    <name evidence="2" type="ORF">DSCO28_37650</name>
</gene>
<name>A0A5K7ZSK9_9BACT</name>
<evidence type="ECO:0000313" key="2">
    <source>
        <dbReference type="EMBL" id="BBO83199.1"/>
    </source>
</evidence>
<sequence length="69" mass="7724">MSVDTPIVENKPPPSKVRDRKAYSPKRIKQGQLRLSSLVVDDDSEILKYTAQMLARLGGLPGRYRPGKT</sequence>
<dbReference type="EMBL" id="AP021876">
    <property type="protein sequence ID" value="BBO83199.1"/>
    <property type="molecule type" value="Genomic_DNA"/>
</dbReference>
<evidence type="ECO:0000256" key="1">
    <source>
        <dbReference type="SAM" id="MobiDB-lite"/>
    </source>
</evidence>
<accession>A0A5K7ZSK9</accession>
<dbReference type="AlphaFoldDB" id="A0A5K7ZSK9"/>
<feature type="region of interest" description="Disordered" evidence="1">
    <location>
        <begin position="1"/>
        <end position="25"/>
    </location>
</feature>
<dbReference type="KEGG" id="dov:DSCO28_37650"/>
<dbReference type="RefSeq" id="WP_173179596.1">
    <property type="nucleotide sequence ID" value="NZ_AP021876.1"/>
</dbReference>
<dbReference type="Proteomes" id="UP000425960">
    <property type="component" value="Chromosome"/>
</dbReference>
<proteinExistence type="predicted"/>
<reference evidence="2 3" key="1">
    <citation type="submission" date="2019-11" db="EMBL/GenBank/DDBJ databases">
        <title>Comparative genomics of hydrocarbon-degrading Desulfosarcina strains.</title>
        <authorList>
            <person name="Watanabe M."/>
            <person name="Kojima H."/>
            <person name="Fukui M."/>
        </authorList>
    </citation>
    <scope>NUCLEOTIDE SEQUENCE [LARGE SCALE GENOMIC DNA]</scope>
    <source>
        <strain evidence="2 3">28bB2T</strain>
    </source>
</reference>
<evidence type="ECO:0000313" key="3">
    <source>
        <dbReference type="Proteomes" id="UP000425960"/>
    </source>
</evidence>
<protein>
    <submittedName>
        <fullName evidence="2">Uncharacterized protein</fullName>
    </submittedName>
</protein>